<dbReference type="PANTHER" id="PTHR14787:SF1">
    <property type="entry name" value="ATPASE PAAT"/>
    <property type="match status" value="1"/>
</dbReference>
<dbReference type="AlphaFoldDB" id="A0A094KZ33"/>
<dbReference type="EMBL" id="KL271576">
    <property type="protein sequence ID" value="KFZ64388.1"/>
    <property type="molecule type" value="Genomic_DNA"/>
</dbReference>
<feature type="non-terminal residue" evidence="1">
    <location>
        <position position="1"/>
    </location>
</feature>
<sequence>ETEKVTLYKKYLKFECPAASCRIKLLSIGEKQRVLISKIIVQVKTASAKLATDFPSLGSSIDLDRVQTIMESMGSKLSPGAQQLMDMVRCQQKNSLPLGDKLNWIFGKNSDLGGDHAIDGLCSTAVQASLHLSASEPLPVKNHLTSETVCEDLKISDDLNTQVPEGGTTSDSERLTTQQNTADLRNYFKAMGSLHMEEQASETPNVANPQVLLPFLQNLCSQVNHLRLKDGNRRFGKNVVTKEEGIQCDGGEQQPICSYLEKIISKNMDLMEKKLMDYIDRQIHALQTHIDNKMVLLMDVVQNSKPNKISQAHYDSNEGFSNGER</sequence>
<dbReference type="PANTHER" id="PTHR14787">
    <property type="entry name" value="C10ORF188 FAMILY MEMBER"/>
    <property type="match status" value="1"/>
</dbReference>
<feature type="non-terminal residue" evidence="1">
    <location>
        <position position="325"/>
    </location>
</feature>
<gene>
    <name evidence="1" type="ORF">N338_04749</name>
</gene>
<dbReference type="Pfam" id="PF14958">
    <property type="entry name" value="PAAT-like"/>
    <property type="match status" value="1"/>
</dbReference>
<protein>
    <submittedName>
        <fullName evidence="1">Uncharacterized protein C10orf88</fullName>
    </submittedName>
</protein>
<organism evidence="1 2">
    <name type="scientific">Podiceps cristatus</name>
    <name type="common">Great crested grebe</name>
    <dbReference type="NCBI Taxonomy" id="345573"/>
    <lineage>
        <taxon>Eukaryota</taxon>
        <taxon>Metazoa</taxon>
        <taxon>Chordata</taxon>
        <taxon>Craniata</taxon>
        <taxon>Vertebrata</taxon>
        <taxon>Euteleostomi</taxon>
        <taxon>Archelosauria</taxon>
        <taxon>Archosauria</taxon>
        <taxon>Dinosauria</taxon>
        <taxon>Saurischia</taxon>
        <taxon>Theropoda</taxon>
        <taxon>Coelurosauria</taxon>
        <taxon>Aves</taxon>
        <taxon>Neognathae</taxon>
        <taxon>Neoaves</taxon>
        <taxon>Mirandornithes</taxon>
        <taxon>Podicipediformes</taxon>
        <taxon>Podicipedidae</taxon>
        <taxon>Podiceps</taxon>
    </lineage>
</organism>
<dbReference type="Proteomes" id="UP000053854">
    <property type="component" value="Unassembled WGS sequence"/>
</dbReference>
<dbReference type="InterPro" id="IPR028043">
    <property type="entry name" value="PAAT-like"/>
</dbReference>
<name>A0A094KZ33_PODCR</name>
<dbReference type="OrthoDB" id="5981473at2759"/>
<accession>A0A094KZ33</accession>
<evidence type="ECO:0000313" key="2">
    <source>
        <dbReference type="Proteomes" id="UP000053854"/>
    </source>
</evidence>
<evidence type="ECO:0000313" key="1">
    <source>
        <dbReference type="EMBL" id="KFZ64388.1"/>
    </source>
</evidence>
<proteinExistence type="predicted"/>
<reference evidence="1 2" key="1">
    <citation type="submission" date="2014-04" db="EMBL/GenBank/DDBJ databases">
        <title>Genome evolution of avian class.</title>
        <authorList>
            <person name="Zhang G."/>
            <person name="Li C."/>
        </authorList>
    </citation>
    <scope>NUCLEOTIDE SEQUENCE [LARGE SCALE GENOMIC DNA]</scope>
    <source>
        <strain evidence="1">BGI_N338</strain>
    </source>
</reference>
<keyword evidence="2" id="KW-1185">Reference proteome</keyword>